<dbReference type="InterPro" id="IPR018973">
    <property type="entry name" value="MZB"/>
</dbReference>
<reference evidence="2 3" key="1">
    <citation type="submission" date="2022-04" db="EMBL/GenBank/DDBJ databases">
        <title>Genome diversity in the genus Frankia.</title>
        <authorList>
            <person name="Carlos-Shanley C."/>
            <person name="Hahn D."/>
        </authorList>
    </citation>
    <scope>NUCLEOTIDE SEQUENCE [LARGE SCALE GENOMIC DNA]</scope>
    <source>
        <strain evidence="2 3">Ag45/Mut15</strain>
    </source>
</reference>
<comment type="caution">
    <text evidence="2">The sequence shown here is derived from an EMBL/GenBank/DDBJ whole genome shotgun (WGS) entry which is preliminary data.</text>
</comment>
<dbReference type="RefSeq" id="WP_248825930.1">
    <property type="nucleotide sequence ID" value="NZ_JALKFT010000020.1"/>
</dbReference>
<protein>
    <submittedName>
        <fullName evidence="2">DUF1998 domain-containing protein</fullName>
    </submittedName>
</protein>
<organism evidence="2 3">
    <name type="scientific">Frankia umida</name>
    <dbReference type="NCBI Taxonomy" id="573489"/>
    <lineage>
        <taxon>Bacteria</taxon>
        <taxon>Bacillati</taxon>
        <taxon>Actinomycetota</taxon>
        <taxon>Actinomycetes</taxon>
        <taxon>Frankiales</taxon>
        <taxon>Frankiaceae</taxon>
        <taxon>Frankia</taxon>
    </lineage>
</organism>
<feature type="domain" description="MrfA-like Zn-binding" evidence="1">
    <location>
        <begin position="505"/>
        <end position="606"/>
    </location>
</feature>
<dbReference type="NCBIfam" id="NF038324">
    <property type="entry name" value="DrmB_fam"/>
    <property type="match status" value="1"/>
</dbReference>
<dbReference type="Proteomes" id="UP001201873">
    <property type="component" value="Unassembled WGS sequence"/>
</dbReference>
<dbReference type="Pfam" id="PF09369">
    <property type="entry name" value="MZB"/>
    <property type="match status" value="1"/>
</dbReference>
<proteinExistence type="predicted"/>
<evidence type="ECO:0000313" key="2">
    <source>
        <dbReference type="EMBL" id="MCK9877735.1"/>
    </source>
</evidence>
<gene>
    <name evidence="2" type="ORF">MXD59_18465</name>
</gene>
<sequence length="644" mass="70940">MPAAFHPRVGAVRPSHLMFTSGVGALVDLPSFATLVRGLDDWNYRDAQDYQISEPRLLAAVRRIHDRGVGELRSAPWADTTPGDRSGQGARVGVPTVPFPNWLRCTACNELDVLSSGTFTFENPWLSRPQDARFFHGGCPRNRAARRPLAVAARFVLACTNGHLDDFPYRLFVHRGEQCPKASHPRLRMDDRGGNLGANVEIQCAACSARRNIRDAMGRRGAQNLPRCRGRHPHLSTFADGGCPVESRVLVVGASNQWFAQTLSVLSVPRTAASALATLVEQHWVAFEPMPDQGFVPYARGQVTSPVHLYFDRWTDAEIWAAVERHRQTLSQTAGNGAGGDATSEQGYPDLRTPEWEIFAAAELPEPTADFTLRREPDGVPPRLTPFYADVVQAERLREVRALIGFTRLDAPDPDDPELVVRAPISRGGATWVPASEVRGEGIFLRIPEEIVGPWAARVADTTEMREHRDAFGRFRANRFSDRLTGDFDPMHGWPGERYLALHSLSHLLIRTIALECGYSSASLSERIYAGTDDDPRGGILIYTAVPDAEGTLGGLVSLAEPAELLRLTRRALTDARHCSSDPLCAERLPYAPTDALHGAACHVCLFVSETTCERGNRFLDRRFVVPLADDPDSRALALFGDLP</sequence>
<name>A0ABT0K1W0_9ACTN</name>
<dbReference type="EMBL" id="JALKFT010000020">
    <property type="protein sequence ID" value="MCK9877735.1"/>
    <property type="molecule type" value="Genomic_DNA"/>
</dbReference>
<evidence type="ECO:0000259" key="1">
    <source>
        <dbReference type="Pfam" id="PF09369"/>
    </source>
</evidence>
<dbReference type="InterPro" id="IPR047721">
    <property type="entry name" value="DrmB"/>
</dbReference>
<keyword evidence="3" id="KW-1185">Reference proteome</keyword>
<accession>A0ABT0K1W0</accession>
<evidence type="ECO:0000313" key="3">
    <source>
        <dbReference type="Proteomes" id="UP001201873"/>
    </source>
</evidence>